<protein>
    <submittedName>
        <fullName evidence="2">Uncharacterized protein</fullName>
    </submittedName>
</protein>
<evidence type="ECO:0000313" key="1">
    <source>
        <dbReference type="EMBL" id="GAT93011.1"/>
    </source>
</evidence>
<name>A0A175JP59_ENTHI</name>
<evidence type="ECO:0000313" key="3">
    <source>
        <dbReference type="Proteomes" id="UP000078387"/>
    </source>
</evidence>
<gene>
    <name evidence="2" type="ORF">CL6EHI_054770</name>
    <name evidence="1" type="ORF">CL6EHI_155790</name>
</gene>
<dbReference type="VEuPathDB" id="AmoebaDB:EHI7A_202760"/>
<sequence>MATITLQIGNQQITTTYKTIRNDIGLIINEMIGKNDKEVEEFYQKEMNIMKEIGEKIKATKDGYEYLIKQVELIEDAHYNVITHCYDDNYQMNERGKRSIESIKKCYTDIISTMIMYCIHIDCIIENL</sequence>
<accession>A0A175JP59</accession>
<proteinExistence type="predicted"/>
<dbReference type="VEuPathDB" id="AmoebaDB:KM1_303420"/>
<dbReference type="AlphaFoldDB" id="A0A175JP59"/>
<dbReference type="VEuPathDB" id="AmoebaDB:EHI_054770"/>
<evidence type="ECO:0000313" key="2">
    <source>
        <dbReference type="EMBL" id="GAT95501.1"/>
    </source>
</evidence>
<comment type="caution">
    <text evidence="2">The sequence shown here is derived from an EMBL/GenBank/DDBJ whole genome shotgun (WGS) entry which is preliminary data.</text>
</comment>
<organism evidence="2 3">
    <name type="scientific">Entamoeba histolytica</name>
    <dbReference type="NCBI Taxonomy" id="5759"/>
    <lineage>
        <taxon>Eukaryota</taxon>
        <taxon>Amoebozoa</taxon>
        <taxon>Evosea</taxon>
        <taxon>Archamoebae</taxon>
        <taxon>Mastigamoebida</taxon>
        <taxon>Entamoebidae</taxon>
        <taxon>Entamoeba</taxon>
    </lineage>
</organism>
<reference evidence="2 3" key="1">
    <citation type="submission" date="2016-05" db="EMBL/GenBank/DDBJ databases">
        <title>First whole genome sequencing of Entamoeba histolytica HM1:IMSS-clone-6.</title>
        <authorList>
            <person name="Mukherjee Avik.K."/>
            <person name="Izumyama S."/>
            <person name="Nakada-Tsukui K."/>
            <person name="Nozaki T."/>
        </authorList>
    </citation>
    <scope>NUCLEOTIDE SEQUENCE [LARGE SCALE GENOMIC DNA]</scope>
    <source>
        <strain evidence="2 3">HM1:IMSS clone 6</strain>
    </source>
</reference>
<dbReference type="VEuPathDB" id="AmoebaDB:EHI5A_204930"/>
<dbReference type="VEuPathDB" id="AmoebaDB:EHI8A_240990"/>
<dbReference type="EMBL" id="BDEQ01000001">
    <property type="protein sequence ID" value="GAT95501.1"/>
    <property type="molecule type" value="Genomic_DNA"/>
</dbReference>
<dbReference type="EMBL" id="BDEQ01000001">
    <property type="protein sequence ID" value="GAT93011.1"/>
    <property type="molecule type" value="Genomic_DNA"/>
</dbReference>
<dbReference type="Proteomes" id="UP000078387">
    <property type="component" value="Unassembled WGS sequence"/>
</dbReference>